<dbReference type="KEGG" id="lgi:LOTGIDRAFT_172769"/>
<dbReference type="GeneID" id="20242179"/>
<dbReference type="Gene3D" id="1.20.5.340">
    <property type="match status" value="1"/>
</dbReference>
<keyword evidence="1" id="KW-0175">Coiled coil</keyword>
<feature type="coiled-coil region" evidence="1">
    <location>
        <begin position="147"/>
        <end position="237"/>
    </location>
</feature>
<dbReference type="HOGENOM" id="CLU_1103821_0_0_1"/>
<dbReference type="CDD" id="cd01671">
    <property type="entry name" value="CARD"/>
    <property type="match status" value="1"/>
</dbReference>
<dbReference type="AlphaFoldDB" id="V4CGD6"/>
<evidence type="ECO:0000313" key="4">
    <source>
        <dbReference type="Proteomes" id="UP000030746"/>
    </source>
</evidence>
<dbReference type="SUPFAM" id="SSF47986">
    <property type="entry name" value="DEATH domain"/>
    <property type="match status" value="1"/>
</dbReference>
<dbReference type="Proteomes" id="UP000030746">
    <property type="component" value="Unassembled WGS sequence"/>
</dbReference>
<dbReference type="PROSITE" id="PS50209">
    <property type="entry name" value="CARD"/>
    <property type="match status" value="1"/>
</dbReference>
<dbReference type="OMA" id="VAFRIRN"/>
<dbReference type="EMBL" id="KB200538">
    <property type="protein sequence ID" value="ESP01140.1"/>
    <property type="molecule type" value="Genomic_DNA"/>
</dbReference>
<organism evidence="3 4">
    <name type="scientific">Lottia gigantea</name>
    <name type="common">Giant owl limpet</name>
    <dbReference type="NCBI Taxonomy" id="225164"/>
    <lineage>
        <taxon>Eukaryota</taxon>
        <taxon>Metazoa</taxon>
        <taxon>Spiralia</taxon>
        <taxon>Lophotrochozoa</taxon>
        <taxon>Mollusca</taxon>
        <taxon>Gastropoda</taxon>
        <taxon>Patellogastropoda</taxon>
        <taxon>Lottioidea</taxon>
        <taxon>Lottiidae</taxon>
        <taxon>Lottia</taxon>
    </lineage>
</organism>
<dbReference type="InterPro" id="IPR001315">
    <property type="entry name" value="CARD"/>
</dbReference>
<accession>V4CGD6</accession>
<keyword evidence="4" id="KW-1185">Reference proteome</keyword>
<dbReference type="RefSeq" id="XP_009048190.1">
    <property type="nucleotide sequence ID" value="XM_009049942.1"/>
</dbReference>
<dbReference type="Gene3D" id="1.10.533.10">
    <property type="entry name" value="Death Domain, Fas"/>
    <property type="match status" value="1"/>
</dbReference>
<gene>
    <name evidence="3" type="ORF">LOTGIDRAFT_172769</name>
</gene>
<evidence type="ECO:0000313" key="3">
    <source>
        <dbReference type="EMBL" id="ESP01140.1"/>
    </source>
</evidence>
<evidence type="ECO:0000259" key="2">
    <source>
        <dbReference type="PROSITE" id="PS50209"/>
    </source>
</evidence>
<dbReference type="CTD" id="20242179"/>
<dbReference type="Pfam" id="PF00619">
    <property type="entry name" value="CARD"/>
    <property type="match status" value="1"/>
</dbReference>
<feature type="domain" description="CARD" evidence="2">
    <location>
        <begin position="3"/>
        <end position="79"/>
    </location>
</feature>
<dbReference type="OrthoDB" id="6125771at2759"/>
<dbReference type="InterPro" id="IPR011029">
    <property type="entry name" value="DEATH-like_dom_sf"/>
</dbReference>
<proteinExistence type="predicted"/>
<protein>
    <recommendedName>
        <fullName evidence="2">CARD domain-containing protein</fullName>
    </recommendedName>
</protein>
<reference evidence="3 4" key="1">
    <citation type="journal article" date="2013" name="Nature">
        <title>Insights into bilaterian evolution from three spiralian genomes.</title>
        <authorList>
            <person name="Simakov O."/>
            <person name="Marletaz F."/>
            <person name="Cho S.J."/>
            <person name="Edsinger-Gonzales E."/>
            <person name="Havlak P."/>
            <person name="Hellsten U."/>
            <person name="Kuo D.H."/>
            <person name="Larsson T."/>
            <person name="Lv J."/>
            <person name="Arendt D."/>
            <person name="Savage R."/>
            <person name="Osoegawa K."/>
            <person name="de Jong P."/>
            <person name="Grimwood J."/>
            <person name="Chapman J.A."/>
            <person name="Shapiro H."/>
            <person name="Aerts A."/>
            <person name="Otillar R.P."/>
            <person name="Terry A.Y."/>
            <person name="Boore J.L."/>
            <person name="Grigoriev I.V."/>
            <person name="Lindberg D.R."/>
            <person name="Seaver E.C."/>
            <person name="Weisblat D.A."/>
            <person name="Putnam N.H."/>
            <person name="Rokhsar D.S."/>
        </authorList>
    </citation>
    <scope>NUCLEOTIDE SEQUENCE [LARGE SCALE GENOMIC DNA]</scope>
</reference>
<sequence length="252" mass="28811">MPMPKKDSEILTRNFTYLENNIDASHLLTFLFQRFIINDEDMTRIGKIVNRTARNTELLQTLLHRGDRAWSAFIAAMRDRGYTEVANDLFLPNNVNVSNPNLVPSVVSPRLDGGSENELTLAVYQQSYRESGEASAYTLRSVRTPANVDLQEQINIVSDENEQLKVTIEEKDQAIAEKDQTIAEKDDTIIKLNQEICSLNDKIERLQTEENKNTQKITELRKEVATLQDEVNKRLLKLEKGKSQATQTPNFQ</sequence>
<name>V4CGD6_LOTGI</name>
<evidence type="ECO:0000256" key="1">
    <source>
        <dbReference type="SAM" id="Coils"/>
    </source>
</evidence>
<dbReference type="GO" id="GO:0042981">
    <property type="term" value="P:regulation of apoptotic process"/>
    <property type="evidence" value="ECO:0007669"/>
    <property type="project" value="InterPro"/>
</dbReference>